<dbReference type="InterPro" id="IPR034085">
    <property type="entry name" value="TOG"/>
</dbReference>
<evidence type="ECO:0000256" key="4">
    <source>
        <dbReference type="ARBA" id="ARBA00023212"/>
    </source>
</evidence>
<dbReference type="Gene3D" id="1.25.10.10">
    <property type="entry name" value="Leucine-rich Repeat Variant"/>
    <property type="match status" value="1"/>
</dbReference>
<feature type="domain" description="TOG" evidence="7">
    <location>
        <begin position="139"/>
        <end position="367"/>
    </location>
</feature>
<evidence type="ECO:0000256" key="1">
    <source>
        <dbReference type="ARBA" id="ARBA00004245"/>
    </source>
</evidence>
<dbReference type="EMBL" id="JAQQAF010000006">
    <property type="protein sequence ID" value="KAJ8480415.1"/>
    <property type="molecule type" value="Genomic_DNA"/>
</dbReference>
<gene>
    <name evidence="8" type="ORF">OPV22_024142</name>
</gene>
<evidence type="ECO:0000313" key="8">
    <source>
        <dbReference type="EMBL" id="KAJ8480415.1"/>
    </source>
</evidence>
<dbReference type="PROSITE" id="PS50077">
    <property type="entry name" value="HEAT_REPEAT"/>
    <property type="match status" value="1"/>
</dbReference>
<evidence type="ECO:0000256" key="3">
    <source>
        <dbReference type="ARBA" id="ARBA00022737"/>
    </source>
</evidence>
<feature type="compositionally biased region" description="Polar residues" evidence="6">
    <location>
        <begin position="12"/>
        <end position="22"/>
    </location>
</feature>
<dbReference type="GO" id="GO:0000226">
    <property type="term" value="P:microtubule cytoskeleton organization"/>
    <property type="evidence" value="ECO:0007669"/>
    <property type="project" value="TreeGrafter"/>
</dbReference>
<dbReference type="GO" id="GO:0031110">
    <property type="term" value="P:regulation of microtubule polymerization or depolymerization"/>
    <property type="evidence" value="ECO:0007669"/>
    <property type="project" value="UniProtKB-ARBA"/>
</dbReference>
<dbReference type="PANTHER" id="PTHR21567">
    <property type="entry name" value="CLASP"/>
    <property type="match status" value="1"/>
</dbReference>
<dbReference type="InterPro" id="IPR016024">
    <property type="entry name" value="ARM-type_fold"/>
</dbReference>
<dbReference type="GO" id="GO:0005881">
    <property type="term" value="C:cytoplasmic microtubule"/>
    <property type="evidence" value="ECO:0007669"/>
    <property type="project" value="TreeGrafter"/>
</dbReference>
<keyword evidence="9" id="KW-1185">Reference proteome</keyword>
<dbReference type="AlphaFoldDB" id="A0AAV8QW05"/>
<evidence type="ECO:0000256" key="6">
    <source>
        <dbReference type="SAM" id="MobiDB-lite"/>
    </source>
</evidence>
<comment type="caution">
    <text evidence="8">The sequence shown here is derived from an EMBL/GenBank/DDBJ whole genome shotgun (WGS) entry which is preliminary data.</text>
</comment>
<organism evidence="8 9">
    <name type="scientific">Ensete ventricosum</name>
    <name type="common">Abyssinian banana</name>
    <name type="synonym">Musa ensete</name>
    <dbReference type="NCBI Taxonomy" id="4639"/>
    <lineage>
        <taxon>Eukaryota</taxon>
        <taxon>Viridiplantae</taxon>
        <taxon>Streptophyta</taxon>
        <taxon>Embryophyta</taxon>
        <taxon>Tracheophyta</taxon>
        <taxon>Spermatophyta</taxon>
        <taxon>Magnoliopsida</taxon>
        <taxon>Liliopsida</taxon>
        <taxon>Zingiberales</taxon>
        <taxon>Musaceae</taxon>
        <taxon>Ensete</taxon>
    </lineage>
</organism>
<name>A0AAV8QW05_ENSVE</name>
<dbReference type="PANTHER" id="PTHR21567:SF62">
    <property type="entry name" value="ARM REPEAT SUPERFAMILY PROTEIN"/>
    <property type="match status" value="1"/>
</dbReference>
<dbReference type="GO" id="GO:1902903">
    <property type="term" value="P:regulation of supramolecular fiber organization"/>
    <property type="evidence" value="ECO:0007669"/>
    <property type="project" value="UniProtKB-ARBA"/>
</dbReference>
<keyword evidence="3" id="KW-0677">Repeat</keyword>
<feature type="repeat" description="HEAT" evidence="5">
    <location>
        <begin position="266"/>
        <end position="304"/>
    </location>
</feature>
<evidence type="ECO:0000313" key="9">
    <source>
        <dbReference type="Proteomes" id="UP001222027"/>
    </source>
</evidence>
<dbReference type="InterPro" id="IPR011989">
    <property type="entry name" value="ARM-like"/>
</dbReference>
<dbReference type="SMART" id="SM01349">
    <property type="entry name" value="TOG"/>
    <property type="match status" value="1"/>
</dbReference>
<dbReference type="Proteomes" id="UP001222027">
    <property type="component" value="Unassembled WGS sequence"/>
</dbReference>
<evidence type="ECO:0000259" key="7">
    <source>
        <dbReference type="SMART" id="SM01349"/>
    </source>
</evidence>
<dbReference type="GO" id="GO:0008017">
    <property type="term" value="F:microtubule binding"/>
    <property type="evidence" value="ECO:0007669"/>
    <property type="project" value="TreeGrafter"/>
</dbReference>
<dbReference type="SUPFAM" id="SSF48371">
    <property type="entry name" value="ARM repeat"/>
    <property type="match status" value="1"/>
</dbReference>
<protein>
    <recommendedName>
        <fullName evidence="7">TOG domain-containing protein</fullName>
    </recommendedName>
</protein>
<keyword evidence="4" id="KW-0206">Cytoskeleton</keyword>
<dbReference type="Pfam" id="PF12348">
    <property type="entry name" value="CLASP_N"/>
    <property type="match status" value="1"/>
</dbReference>
<dbReference type="InterPro" id="IPR024395">
    <property type="entry name" value="CLASP_N_dom"/>
</dbReference>
<sequence>MRLSKHEVAGSTKYTKNITPNNSSQQRLRSRLLSLSLSLSLCRLRPSPSFRLLIEKVKMSGKALRDLNVLPASGLDKNSDISGKGSLAKTYIENINDNGHELQKKNYPSFSATINKVDIVRSNELETVNTEVEYIDSENLADIADVDASFNTLLARLDSKDWVSTCEALNNVRQFSIYHKQKLLEILGAVIRLIVKSLKSPRSAVCKTAIMASADIFKAYNDTVIDSIDPLLVQLLLKSSQDKRFVCEAAVVALVSMTTWVSPMLLLPKLLPYLTNKNPRIRAKASMCFSRSVPRLGTEGIKAYGIDKLIQVAAAQLSDQLPESREAARALAIQLQTIYVDSQVSQSEDSVKLVDADSWEAFCHAKLTPLSAQAILRVTATPKEALAVSY</sequence>
<dbReference type="InterPro" id="IPR021133">
    <property type="entry name" value="HEAT_type_2"/>
</dbReference>
<comment type="subcellular location">
    <subcellularLocation>
        <location evidence="1">Cytoplasm</location>
        <location evidence="1">Cytoskeleton</location>
    </subcellularLocation>
</comment>
<proteinExistence type="predicted"/>
<evidence type="ECO:0000256" key="5">
    <source>
        <dbReference type="PROSITE-ProRule" id="PRU00103"/>
    </source>
</evidence>
<keyword evidence="2" id="KW-0963">Cytoplasm</keyword>
<reference evidence="8 9" key="1">
    <citation type="submission" date="2022-12" db="EMBL/GenBank/DDBJ databases">
        <title>Chromosome-scale assembly of the Ensete ventricosum genome.</title>
        <authorList>
            <person name="Dussert Y."/>
            <person name="Stocks J."/>
            <person name="Wendawek A."/>
            <person name="Woldeyes F."/>
            <person name="Nichols R.A."/>
            <person name="Borrell J.S."/>
        </authorList>
    </citation>
    <scope>NUCLEOTIDE SEQUENCE [LARGE SCALE GENOMIC DNA]</scope>
    <source>
        <strain evidence="9">cv. Maze</strain>
        <tissue evidence="8">Seeds</tissue>
    </source>
</reference>
<evidence type="ECO:0000256" key="2">
    <source>
        <dbReference type="ARBA" id="ARBA00022490"/>
    </source>
</evidence>
<accession>A0AAV8QW05</accession>
<feature type="region of interest" description="Disordered" evidence="6">
    <location>
        <begin position="1"/>
        <end position="25"/>
    </location>
</feature>